<protein>
    <submittedName>
        <fullName evidence="9">Prenyltransferase and squalene oxidase</fullName>
    </submittedName>
</protein>
<evidence type="ECO:0000256" key="4">
    <source>
        <dbReference type="ARBA" id="ARBA00022679"/>
    </source>
</evidence>
<keyword evidence="7" id="KW-0862">Zinc</keyword>
<dbReference type="GO" id="GO:0004662">
    <property type="term" value="F:CAAX-protein geranylgeranyltransferase activity"/>
    <property type="evidence" value="ECO:0007669"/>
    <property type="project" value="TreeGrafter"/>
</dbReference>
<accession>A0AA38RBZ4</accession>
<keyword evidence="3" id="KW-0637">Prenyltransferase</keyword>
<gene>
    <name evidence="9" type="ORF">NKR23_g10880</name>
</gene>
<dbReference type="InterPro" id="IPR045089">
    <property type="entry name" value="PGGT1B-like"/>
</dbReference>
<keyword evidence="5" id="KW-0479">Metal-binding</keyword>
<proteinExistence type="inferred from homology"/>
<dbReference type="InterPro" id="IPR001330">
    <property type="entry name" value="Prenyltrans"/>
</dbReference>
<evidence type="ECO:0000313" key="9">
    <source>
        <dbReference type="EMBL" id="KAJ9133252.1"/>
    </source>
</evidence>
<name>A0AA38RBZ4_9PEZI</name>
<dbReference type="PANTHER" id="PTHR11774">
    <property type="entry name" value="GERANYLGERANYL TRANSFERASE TYPE BETA SUBUNIT"/>
    <property type="match status" value="1"/>
</dbReference>
<dbReference type="Proteomes" id="UP001174694">
    <property type="component" value="Unassembled WGS sequence"/>
</dbReference>
<dbReference type="PANTHER" id="PTHR11774:SF4">
    <property type="entry name" value="GERANYLGERANYL TRANSFERASE TYPE-1 SUBUNIT BETA"/>
    <property type="match status" value="1"/>
</dbReference>
<dbReference type="Pfam" id="PF00432">
    <property type="entry name" value="Prenyltrans"/>
    <property type="match status" value="1"/>
</dbReference>
<evidence type="ECO:0000259" key="8">
    <source>
        <dbReference type="Pfam" id="PF00432"/>
    </source>
</evidence>
<feature type="domain" description="Prenyltransferase alpha-alpha toroid" evidence="8">
    <location>
        <begin position="10"/>
        <end position="430"/>
    </location>
</feature>
<organism evidence="9 10">
    <name type="scientific">Pleurostoma richardsiae</name>
    <dbReference type="NCBI Taxonomy" id="41990"/>
    <lineage>
        <taxon>Eukaryota</taxon>
        <taxon>Fungi</taxon>
        <taxon>Dikarya</taxon>
        <taxon>Ascomycota</taxon>
        <taxon>Pezizomycotina</taxon>
        <taxon>Sordariomycetes</taxon>
        <taxon>Sordariomycetidae</taxon>
        <taxon>Calosphaeriales</taxon>
        <taxon>Pleurostomataceae</taxon>
        <taxon>Pleurostoma</taxon>
    </lineage>
</organism>
<dbReference type="InterPro" id="IPR008930">
    <property type="entry name" value="Terpenoid_cyclase/PrenylTrfase"/>
</dbReference>
<dbReference type="EMBL" id="JANBVO010000051">
    <property type="protein sequence ID" value="KAJ9133252.1"/>
    <property type="molecule type" value="Genomic_DNA"/>
</dbReference>
<comment type="cofactor">
    <cofactor evidence="1">
        <name>Zn(2+)</name>
        <dbReference type="ChEBI" id="CHEBI:29105"/>
    </cofactor>
</comment>
<evidence type="ECO:0000256" key="6">
    <source>
        <dbReference type="ARBA" id="ARBA00022737"/>
    </source>
</evidence>
<evidence type="ECO:0000256" key="3">
    <source>
        <dbReference type="ARBA" id="ARBA00022602"/>
    </source>
</evidence>
<keyword evidence="4" id="KW-0808">Transferase</keyword>
<reference evidence="9" key="1">
    <citation type="submission" date="2022-07" db="EMBL/GenBank/DDBJ databases">
        <title>Fungi with potential for degradation of polypropylene.</title>
        <authorList>
            <person name="Gostincar C."/>
        </authorList>
    </citation>
    <scope>NUCLEOTIDE SEQUENCE</scope>
    <source>
        <strain evidence="9">EXF-13308</strain>
    </source>
</reference>
<dbReference type="AlphaFoldDB" id="A0AA38RBZ4"/>
<dbReference type="GO" id="GO:0046872">
    <property type="term" value="F:metal ion binding"/>
    <property type="evidence" value="ECO:0007669"/>
    <property type="project" value="UniProtKB-KW"/>
</dbReference>
<sequence>MSGIGSPPTLDTARHLRYWKRCFRTFLPHQYTSNDSIRMTLGFFILAAIDLLSPTSTPPAEQLVTPSDRRRLRDWVLECQHPQGGFWGSPTHAVPVDRAETRAVAAGEAEENPGAANIAATSFALLLLALLAEDGDAAGAYAGVDRVRTLRWLRRLQREDGSFGEVLMKLPAAAGDEDGRDGGRWVPAGGTDMRYCYLAATIRWMLRGDVREGDEAWVEDIDVDGLVAHIRRGQTYDGGVAESSQHESHAGYACCAIAALALLDRPSHKQGTSFEDSEALRRGIADHAALTEWLASRQLMYLEHNPGKRDDIDGDDPENANFAEPPSLTYLSLDESIRYIGFNGRCNKIADTCYTWWVSGALSILGHPVAVTSGPSRAFLIAQTQHVIGGFSKYPGGPPDVYHGYLGLAALATMDGGEPALKEFDATLCVSAETVRKIEEARDSLLRAERAGRDPDGLVGKLLGMGQSMMGGRPEWLAAVV</sequence>
<dbReference type="Gene3D" id="1.50.10.20">
    <property type="match status" value="1"/>
</dbReference>
<evidence type="ECO:0000313" key="10">
    <source>
        <dbReference type="Proteomes" id="UP001174694"/>
    </source>
</evidence>
<dbReference type="GO" id="GO:0005953">
    <property type="term" value="C:CAAX-protein geranylgeranyltransferase complex"/>
    <property type="evidence" value="ECO:0007669"/>
    <property type="project" value="TreeGrafter"/>
</dbReference>
<evidence type="ECO:0000256" key="7">
    <source>
        <dbReference type="ARBA" id="ARBA00022833"/>
    </source>
</evidence>
<comment type="caution">
    <text evidence="9">The sequence shown here is derived from an EMBL/GenBank/DDBJ whole genome shotgun (WGS) entry which is preliminary data.</text>
</comment>
<evidence type="ECO:0000256" key="1">
    <source>
        <dbReference type="ARBA" id="ARBA00001947"/>
    </source>
</evidence>
<evidence type="ECO:0000256" key="5">
    <source>
        <dbReference type="ARBA" id="ARBA00022723"/>
    </source>
</evidence>
<evidence type="ECO:0000256" key="2">
    <source>
        <dbReference type="ARBA" id="ARBA00010497"/>
    </source>
</evidence>
<keyword evidence="10" id="KW-1185">Reference proteome</keyword>
<dbReference type="SUPFAM" id="SSF48239">
    <property type="entry name" value="Terpenoid cyclases/Protein prenyltransferases"/>
    <property type="match status" value="1"/>
</dbReference>
<comment type="similarity">
    <text evidence="2">Belongs to the protein prenyltransferase subunit beta family.</text>
</comment>
<keyword evidence="6" id="KW-0677">Repeat</keyword>